<name>A0A8T1Q943_CARIL</name>
<sequence>MSVMLFMVIKLHAQLLRSLLLFSSHQSKSGPVELPSPGTDIMWSSLPTDLVDSIEESLVLYIDKVRLRCVCSSWRSHLPKLSNHSVGPWLLLPDNLGSKTCGFWNPLEKNVYKLDLPEAGDQILFKGSDHGWVVIHDNKDVIYALNPLTGARVWLPPRSKFPDIREYDAHNQDNEYQIWEGILAGYNFTEYYSLGASHVRNGLLQKVVFSSSPACSDFVAVAIFGEFAKLAYCKWGDDKWSFLDEDVFLMEDLLFHGGQLYGVQHQGRLVVLDNIMNVGSNSCPKPKFKEIVPKPTRMLLDKLYLYWSSSGLIMVRRDIEYDGVDGYDEYGDQIITIETVGFEIFKLDTIAQTWCEVKSIGDDVLFLGSNSTISFSALDFPSYKRNCIYFSDTQLNFKIKGTGRDLDVGAFSLDEEKFEHFGAYVGDSKSVWPYPIWVVPNPFN</sequence>
<accession>A0A8T1Q943</accession>
<protein>
    <recommendedName>
        <fullName evidence="1">KIB1-4 beta-propeller domain-containing protein</fullName>
    </recommendedName>
</protein>
<proteinExistence type="predicted"/>
<evidence type="ECO:0000313" key="2">
    <source>
        <dbReference type="EMBL" id="KAG6650931.1"/>
    </source>
</evidence>
<reference evidence="2" key="1">
    <citation type="submission" date="2020-12" db="EMBL/GenBank/DDBJ databases">
        <title>WGS assembly of Carya illinoinensis cv. Pawnee.</title>
        <authorList>
            <person name="Platts A."/>
            <person name="Shu S."/>
            <person name="Wright S."/>
            <person name="Barry K."/>
            <person name="Edger P."/>
            <person name="Pires J.C."/>
            <person name="Schmutz J."/>
        </authorList>
    </citation>
    <scope>NUCLEOTIDE SEQUENCE</scope>
    <source>
        <tissue evidence="2">Leaf</tissue>
    </source>
</reference>
<dbReference type="Proteomes" id="UP000811609">
    <property type="component" value="Chromosome 6"/>
</dbReference>
<dbReference type="Pfam" id="PF03478">
    <property type="entry name" value="Beta-prop_KIB1-4"/>
    <property type="match status" value="1"/>
</dbReference>
<feature type="domain" description="KIB1-4 beta-propeller" evidence="1">
    <location>
        <begin position="106"/>
        <end position="411"/>
    </location>
</feature>
<dbReference type="AlphaFoldDB" id="A0A8T1Q943"/>
<dbReference type="PANTHER" id="PTHR44259:SF114">
    <property type="entry name" value="OS06G0707300 PROTEIN"/>
    <property type="match status" value="1"/>
</dbReference>
<dbReference type="PANTHER" id="PTHR44259">
    <property type="entry name" value="OS07G0183000 PROTEIN-RELATED"/>
    <property type="match status" value="1"/>
</dbReference>
<keyword evidence="3" id="KW-1185">Reference proteome</keyword>
<comment type="caution">
    <text evidence="2">The sequence shown here is derived from an EMBL/GenBank/DDBJ whole genome shotgun (WGS) entry which is preliminary data.</text>
</comment>
<evidence type="ECO:0000259" key="1">
    <source>
        <dbReference type="Pfam" id="PF03478"/>
    </source>
</evidence>
<dbReference type="InterPro" id="IPR050942">
    <property type="entry name" value="F-box_BR-signaling"/>
</dbReference>
<dbReference type="EMBL" id="CM031814">
    <property type="protein sequence ID" value="KAG6650931.1"/>
    <property type="molecule type" value="Genomic_DNA"/>
</dbReference>
<dbReference type="InterPro" id="IPR005174">
    <property type="entry name" value="KIB1-4_b-propeller"/>
</dbReference>
<evidence type="ECO:0000313" key="3">
    <source>
        <dbReference type="Proteomes" id="UP000811609"/>
    </source>
</evidence>
<gene>
    <name evidence="2" type="ORF">CIPAW_06G077200</name>
</gene>
<organism evidence="2 3">
    <name type="scientific">Carya illinoinensis</name>
    <name type="common">Pecan</name>
    <dbReference type="NCBI Taxonomy" id="32201"/>
    <lineage>
        <taxon>Eukaryota</taxon>
        <taxon>Viridiplantae</taxon>
        <taxon>Streptophyta</taxon>
        <taxon>Embryophyta</taxon>
        <taxon>Tracheophyta</taxon>
        <taxon>Spermatophyta</taxon>
        <taxon>Magnoliopsida</taxon>
        <taxon>eudicotyledons</taxon>
        <taxon>Gunneridae</taxon>
        <taxon>Pentapetalae</taxon>
        <taxon>rosids</taxon>
        <taxon>fabids</taxon>
        <taxon>Fagales</taxon>
        <taxon>Juglandaceae</taxon>
        <taxon>Carya</taxon>
    </lineage>
</organism>